<evidence type="ECO:0000313" key="2">
    <source>
        <dbReference type="EMBL" id="OUM35298.1"/>
    </source>
</evidence>
<name>A0A1Y3LAU1_PSEPU</name>
<evidence type="ECO:0000313" key="3">
    <source>
        <dbReference type="Proteomes" id="UP000196082"/>
    </source>
</evidence>
<reference evidence="2 3" key="1">
    <citation type="submission" date="2017-05" db="EMBL/GenBank/DDBJ databases">
        <title>Whole genome sequence of Pseudomonas putida isolate 1312 commercialized as a biostimulant.</title>
        <authorList>
            <person name="Crovadore J."/>
            <person name="Blanc P."/>
            <person name="Chablais R."/>
            <person name="Cochard B."/>
            <person name="Grizard D."/>
            <person name="Lefort F."/>
        </authorList>
    </citation>
    <scope>NUCLEOTIDE SEQUENCE [LARGE SCALE GENOMIC DNA]</scope>
    <source>
        <strain evidence="2 3">1312</strain>
    </source>
</reference>
<proteinExistence type="predicted"/>
<feature type="chain" id="PRO_5010995170" description="Antibiotic biosynthesis monooxygenase" evidence="1">
    <location>
        <begin position="26"/>
        <end position="152"/>
    </location>
</feature>
<evidence type="ECO:0008006" key="4">
    <source>
        <dbReference type="Google" id="ProtNLM"/>
    </source>
</evidence>
<organism evidence="2 3">
    <name type="scientific">Pseudomonas putida</name>
    <name type="common">Arthrobacter siderocapsulatus</name>
    <dbReference type="NCBI Taxonomy" id="303"/>
    <lineage>
        <taxon>Bacteria</taxon>
        <taxon>Pseudomonadati</taxon>
        <taxon>Pseudomonadota</taxon>
        <taxon>Gammaproteobacteria</taxon>
        <taxon>Pseudomonadales</taxon>
        <taxon>Pseudomonadaceae</taxon>
        <taxon>Pseudomonas</taxon>
    </lineage>
</organism>
<dbReference type="EMBL" id="NFSB01000067">
    <property type="protein sequence ID" value="OUM35298.1"/>
    <property type="molecule type" value="Genomic_DNA"/>
</dbReference>
<sequence length="152" mass="17003">MNKITARIGLVGLLWLFCSHTWAQAQAPKALTPAATSNSKAMTIIFEPPKGQEEAFLNTFVTSQAAYMRTYAGKSKEGVNVINLIPTELGEPLIHLMIYRDSATFERAKQIFASREAMSSYIDGHVKAYGGYHIPKEYLRHTKVYMSNVLTE</sequence>
<feature type="signal peptide" evidence="1">
    <location>
        <begin position="1"/>
        <end position="25"/>
    </location>
</feature>
<dbReference type="RefSeq" id="WP_086975363.1">
    <property type="nucleotide sequence ID" value="NZ_NFSB01000067.1"/>
</dbReference>
<dbReference type="AlphaFoldDB" id="A0A1Y3LAU1"/>
<keyword evidence="1" id="KW-0732">Signal</keyword>
<gene>
    <name evidence="2" type="ORF">B8W72_08630</name>
</gene>
<comment type="caution">
    <text evidence="2">The sequence shown here is derived from an EMBL/GenBank/DDBJ whole genome shotgun (WGS) entry which is preliminary data.</text>
</comment>
<evidence type="ECO:0000256" key="1">
    <source>
        <dbReference type="SAM" id="SignalP"/>
    </source>
</evidence>
<accession>A0A1Y3LAU1</accession>
<protein>
    <recommendedName>
        <fullName evidence="4">Antibiotic biosynthesis monooxygenase</fullName>
    </recommendedName>
</protein>
<dbReference type="Proteomes" id="UP000196082">
    <property type="component" value="Unassembled WGS sequence"/>
</dbReference>